<dbReference type="eggNOG" id="KOG0254">
    <property type="taxonomic scope" value="Eukaryota"/>
</dbReference>
<comment type="subcellular location">
    <subcellularLocation>
        <location evidence="1">Membrane</location>
    </subcellularLocation>
</comment>
<dbReference type="InParanoid" id="B4NIN4"/>
<evidence type="ECO:0008006" key="11">
    <source>
        <dbReference type="Google" id="ProtNLM"/>
    </source>
</evidence>
<evidence type="ECO:0000256" key="6">
    <source>
        <dbReference type="SAM" id="Phobius"/>
    </source>
</evidence>
<dbReference type="PANTHER" id="PTHR22667">
    <property type="entry name" value="AT01380P-RELATED"/>
    <property type="match status" value="1"/>
</dbReference>
<dbReference type="HOGENOM" id="CLU_352443_0_0_1"/>
<evidence type="ECO:0000256" key="1">
    <source>
        <dbReference type="ARBA" id="ARBA00004370"/>
    </source>
</evidence>
<feature type="region of interest" description="Disordered" evidence="5">
    <location>
        <begin position="1"/>
        <end position="22"/>
    </location>
</feature>
<sequence>MQPPNGADPTVTTAPKSLPHNEVSSKRQSILITATGLLLTYGGMDLAQGMGWNLTSDVVATPQFRYSWSIGVIIGCLLGSLAINRFTKVYFYIAGGILELIDAIIFLSAPYEYSSIVAARYIGGIGIGIVSLTFIIHNSEISVQNSRGLFACKEILGITLGITIQVVYDAEWLSDMKMSENQAHGIFGVIFSIGALASLLGRVESPIFLIRQNEEEKARASMQRIVSPLISDELRNELYEECRNYVIEGESQSLSDQLRLAMIPFFKLLIYRAFVPFSFSLPLSNSLISSTFVAEGIDHSWQLATWGVLHQFLEFEVPAFKDMDDPGSSSDIIVMNHSKPVTRELINLIQNGLLTDVVINVRDREFQCHSIVLHIYSKRLKPYLHNPLIIIKSSKLTPRGFSLAYQWMIAKYGVINANDVTDLLRAAIYLEMPDLLEHCWETLDFRIFNEFTAFDLMYQARKVADLVHLNEPMALRISRSFLTIVSSSEFVELSETQMCTLLSSCNVAVNAEIEVLYSALLWLNHQWPMRQDSVGSIMKNIRFGYLAPTILSKFKTNDRYMIGPFGHILDHFCTLPQMSKLIQDGLFYSSLVITAHNDPKNFRATVHQNKLTMCPPRCWMRDGRCSYHRPICISCPNMRHLSYEDFANYLQQLQAVDDDFDSQMSFAHSPPVYDWHHEYVSSPSSLELFKKCMENCDKPAKRHRPGKYFKTDLQSEKYSKNLLFATNKWNIKCNEDDEDFLKMGEDTIDLLNKALKE</sequence>
<evidence type="ECO:0000256" key="5">
    <source>
        <dbReference type="SAM" id="MobiDB-lite"/>
    </source>
</evidence>
<gene>
    <name evidence="9" type="primary">Dwil\GK13774</name>
    <name evidence="9" type="ORF">Dwil_GK13774</name>
</gene>
<dbReference type="SUPFAM" id="SSF103473">
    <property type="entry name" value="MFS general substrate transporter"/>
    <property type="match status" value="1"/>
</dbReference>
<dbReference type="Pfam" id="PF07707">
    <property type="entry name" value="BACK"/>
    <property type="match status" value="1"/>
</dbReference>
<dbReference type="OrthoDB" id="6350321at2759"/>
<dbReference type="Pfam" id="PF00083">
    <property type="entry name" value="Sugar_tr"/>
    <property type="match status" value="1"/>
</dbReference>
<dbReference type="InterPro" id="IPR000210">
    <property type="entry name" value="BTB/POZ_dom"/>
</dbReference>
<feature type="transmembrane region" description="Helical" evidence="6">
    <location>
        <begin position="66"/>
        <end position="83"/>
    </location>
</feature>
<dbReference type="PANTHER" id="PTHR22667:SF0">
    <property type="entry name" value="AT01380P-RELATED"/>
    <property type="match status" value="1"/>
</dbReference>
<dbReference type="Gene3D" id="3.30.710.10">
    <property type="entry name" value="Potassium Channel Kv1.1, Chain A"/>
    <property type="match status" value="1"/>
</dbReference>
<name>B4NIN4_DROWI</name>
<dbReference type="SMART" id="SM00875">
    <property type="entry name" value="BACK"/>
    <property type="match status" value="1"/>
</dbReference>
<proteinExistence type="predicted"/>
<feature type="transmembrane region" description="Helical" evidence="6">
    <location>
        <begin position="30"/>
        <end position="54"/>
    </location>
</feature>
<feature type="domain" description="BTB" evidence="7">
    <location>
        <begin position="355"/>
        <end position="447"/>
    </location>
</feature>
<feature type="transmembrane region" description="Helical" evidence="6">
    <location>
        <begin position="90"/>
        <end position="111"/>
    </location>
</feature>
<keyword evidence="3 6" id="KW-1133">Transmembrane helix</keyword>
<protein>
    <recommendedName>
        <fullName evidence="11">BTB domain-containing protein</fullName>
    </recommendedName>
</protein>
<dbReference type="GO" id="GO:0016020">
    <property type="term" value="C:membrane"/>
    <property type="evidence" value="ECO:0007669"/>
    <property type="project" value="UniProtKB-SubCell"/>
</dbReference>
<dbReference type="SMR" id="B4NIN4"/>
<dbReference type="Pfam" id="PF00651">
    <property type="entry name" value="BTB"/>
    <property type="match status" value="1"/>
</dbReference>
<feature type="transmembrane region" description="Helical" evidence="6">
    <location>
        <begin position="183"/>
        <end position="201"/>
    </location>
</feature>
<dbReference type="InterPro" id="IPR011333">
    <property type="entry name" value="SKP1/BTB/POZ_sf"/>
</dbReference>
<keyword evidence="2 6" id="KW-0812">Transmembrane</keyword>
<dbReference type="InterPro" id="IPR036259">
    <property type="entry name" value="MFS_trans_sf"/>
</dbReference>
<dbReference type="EMBL" id="CH964272">
    <property type="protein sequence ID" value="EDW83748.2"/>
    <property type="molecule type" value="Genomic_DNA"/>
</dbReference>
<organism evidence="9 10">
    <name type="scientific">Drosophila willistoni</name>
    <name type="common">Fruit fly</name>
    <dbReference type="NCBI Taxonomy" id="7260"/>
    <lineage>
        <taxon>Eukaryota</taxon>
        <taxon>Metazoa</taxon>
        <taxon>Ecdysozoa</taxon>
        <taxon>Arthropoda</taxon>
        <taxon>Hexapoda</taxon>
        <taxon>Insecta</taxon>
        <taxon>Pterygota</taxon>
        <taxon>Neoptera</taxon>
        <taxon>Endopterygota</taxon>
        <taxon>Diptera</taxon>
        <taxon>Brachycera</taxon>
        <taxon>Muscomorpha</taxon>
        <taxon>Ephydroidea</taxon>
        <taxon>Drosophilidae</taxon>
        <taxon>Drosophila</taxon>
        <taxon>Sophophora</taxon>
    </lineage>
</organism>
<evidence type="ECO:0000313" key="9">
    <source>
        <dbReference type="EMBL" id="EDW83748.2"/>
    </source>
</evidence>
<dbReference type="Pfam" id="PF15881">
    <property type="entry name" value="DUF4734"/>
    <property type="match status" value="1"/>
</dbReference>
<evidence type="ECO:0000313" key="10">
    <source>
        <dbReference type="Proteomes" id="UP000007798"/>
    </source>
</evidence>
<evidence type="ECO:0000256" key="2">
    <source>
        <dbReference type="ARBA" id="ARBA00022692"/>
    </source>
</evidence>
<dbReference type="SMART" id="SM00225">
    <property type="entry name" value="BTB"/>
    <property type="match status" value="1"/>
</dbReference>
<evidence type="ECO:0000256" key="4">
    <source>
        <dbReference type="ARBA" id="ARBA00023136"/>
    </source>
</evidence>
<dbReference type="Gene3D" id="1.20.1250.20">
    <property type="entry name" value="MFS general substrate transporter like domains"/>
    <property type="match status" value="1"/>
</dbReference>
<evidence type="ECO:0000259" key="8">
    <source>
        <dbReference type="SMART" id="SM00875"/>
    </source>
</evidence>
<evidence type="ECO:0000259" key="7">
    <source>
        <dbReference type="SMART" id="SM00225"/>
    </source>
</evidence>
<keyword evidence="4 6" id="KW-0472">Membrane</keyword>
<dbReference type="InterPro" id="IPR005828">
    <property type="entry name" value="MFS_sugar_transport-like"/>
</dbReference>
<dbReference type="InterPro" id="IPR011705">
    <property type="entry name" value="BACK"/>
</dbReference>
<reference evidence="9 10" key="1">
    <citation type="journal article" date="2007" name="Nature">
        <title>Evolution of genes and genomes on the Drosophila phylogeny.</title>
        <authorList>
            <consortium name="Drosophila 12 Genomes Consortium"/>
            <person name="Clark A.G."/>
            <person name="Eisen M.B."/>
            <person name="Smith D.R."/>
            <person name="Bergman C.M."/>
            <person name="Oliver B."/>
            <person name="Markow T.A."/>
            <person name="Kaufman T.C."/>
            <person name="Kellis M."/>
            <person name="Gelbart W."/>
            <person name="Iyer V.N."/>
            <person name="Pollard D.A."/>
            <person name="Sackton T.B."/>
            <person name="Larracuente A.M."/>
            <person name="Singh N.D."/>
            <person name="Abad J.P."/>
            <person name="Abt D.N."/>
            <person name="Adryan B."/>
            <person name="Aguade M."/>
            <person name="Akashi H."/>
            <person name="Anderson W.W."/>
            <person name="Aquadro C.F."/>
            <person name="Ardell D.H."/>
            <person name="Arguello R."/>
            <person name="Artieri C.G."/>
            <person name="Barbash D.A."/>
            <person name="Barker D."/>
            <person name="Barsanti P."/>
            <person name="Batterham P."/>
            <person name="Batzoglou S."/>
            <person name="Begun D."/>
            <person name="Bhutkar A."/>
            <person name="Blanco E."/>
            <person name="Bosak S.A."/>
            <person name="Bradley R.K."/>
            <person name="Brand A.D."/>
            <person name="Brent M.R."/>
            <person name="Brooks A.N."/>
            <person name="Brown R.H."/>
            <person name="Butlin R.K."/>
            <person name="Caggese C."/>
            <person name="Calvi B.R."/>
            <person name="Bernardo de Carvalho A."/>
            <person name="Caspi A."/>
            <person name="Castrezana S."/>
            <person name="Celniker S.E."/>
            <person name="Chang J.L."/>
            <person name="Chapple C."/>
            <person name="Chatterji S."/>
            <person name="Chinwalla A."/>
            <person name="Civetta A."/>
            <person name="Clifton S.W."/>
            <person name="Comeron J.M."/>
            <person name="Costello J.C."/>
            <person name="Coyne J.A."/>
            <person name="Daub J."/>
            <person name="David R.G."/>
            <person name="Delcher A.L."/>
            <person name="Delehaunty K."/>
            <person name="Do C.B."/>
            <person name="Ebling H."/>
            <person name="Edwards K."/>
            <person name="Eickbush T."/>
            <person name="Evans J.D."/>
            <person name="Filipski A."/>
            <person name="Findeiss S."/>
            <person name="Freyhult E."/>
            <person name="Fulton L."/>
            <person name="Fulton R."/>
            <person name="Garcia A.C."/>
            <person name="Gardiner A."/>
            <person name="Garfield D.A."/>
            <person name="Garvin B.E."/>
            <person name="Gibson G."/>
            <person name="Gilbert D."/>
            <person name="Gnerre S."/>
            <person name="Godfrey J."/>
            <person name="Good R."/>
            <person name="Gotea V."/>
            <person name="Gravely B."/>
            <person name="Greenberg A.J."/>
            <person name="Griffiths-Jones S."/>
            <person name="Gross S."/>
            <person name="Guigo R."/>
            <person name="Gustafson E.A."/>
            <person name="Haerty W."/>
            <person name="Hahn M.W."/>
            <person name="Halligan D.L."/>
            <person name="Halpern A.L."/>
            <person name="Halter G.M."/>
            <person name="Han M.V."/>
            <person name="Heger A."/>
            <person name="Hillier L."/>
            <person name="Hinrichs A.S."/>
            <person name="Holmes I."/>
            <person name="Hoskins R.A."/>
            <person name="Hubisz M.J."/>
            <person name="Hultmark D."/>
            <person name="Huntley M.A."/>
            <person name="Jaffe D.B."/>
            <person name="Jagadeeshan S."/>
            <person name="Jeck W.R."/>
            <person name="Johnson J."/>
            <person name="Jones C.D."/>
            <person name="Jordan W.C."/>
            <person name="Karpen G.H."/>
            <person name="Kataoka E."/>
            <person name="Keightley P.D."/>
            <person name="Kheradpour P."/>
            <person name="Kirkness E.F."/>
            <person name="Koerich L.B."/>
            <person name="Kristiansen K."/>
            <person name="Kudrna D."/>
            <person name="Kulathinal R.J."/>
            <person name="Kumar S."/>
            <person name="Kwok R."/>
            <person name="Lander E."/>
            <person name="Langley C.H."/>
            <person name="Lapoint R."/>
            <person name="Lazzaro B.P."/>
            <person name="Lee S.J."/>
            <person name="Levesque L."/>
            <person name="Li R."/>
            <person name="Lin C.F."/>
            <person name="Lin M.F."/>
            <person name="Lindblad-Toh K."/>
            <person name="Llopart A."/>
            <person name="Long M."/>
            <person name="Low L."/>
            <person name="Lozovsky E."/>
            <person name="Lu J."/>
            <person name="Luo M."/>
            <person name="Machado C.A."/>
            <person name="Makalowski W."/>
            <person name="Marzo M."/>
            <person name="Matsuda M."/>
            <person name="Matzkin L."/>
            <person name="McAllister B."/>
            <person name="McBride C.S."/>
            <person name="McKernan B."/>
            <person name="McKernan K."/>
            <person name="Mendez-Lago M."/>
            <person name="Minx P."/>
            <person name="Mollenhauer M.U."/>
            <person name="Montooth K."/>
            <person name="Mount S.M."/>
            <person name="Mu X."/>
            <person name="Myers E."/>
            <person name="Negre B."/>
            <person name="Newfeld S."/>
            <person name="Nielsen R."/>
            <person name="Noor M.A."/>
            <person name="O'Grady P."/>
            <person name="Pachter L."/>
            <person name="Papaceit M."/>
            <person name="Parisi M.J."/>
            <person name="Parisi M."/>
            <person name="Parts L."/>
            <person name="Pedersen J.S."/>
            <person name="Pesole G."/>
            <person name="Phillippy A.M."/>
            <person name="Ponting C.P."/>
            <person name="Pop M."/>
            <person name="Porcelli D."/>
            <person name="Powell J.R."/>
            <person name="Prohaska S."/>
            <person name="Pruitt K."/>
            <person name="Puig M."/>
            <person name="Quesneville H."/>
            <person name="Ram K.R."/>
            <person name="Rand D."/>
            <person name="Rasmussen M.D."/>
            <person name="Reed L.K."/>
            <person name="Reenan R."/>
            <person name="Reily A."/>
            <person name="Remington K.A."/>
            <person name="Rieger T.T."/>
            <person name="Ritchie M.G."/>
            <person name="Robin C."/>
            <person name="Rogers Y.H."/>
            <person name="Rohde C."/>
            <person name="Rozas J."/>
            <person name="Rubenfield M.J."/>
            <person name="Ruiz A."/>
            <person name="Russo S."/>
            <person name="Salzberg S.L."/>
            <person name="Sanchez-Gracia A."/>
            <person name="Saranga D.J."/>
            <person name="Sato H."/>
            <person name="Schaeffer S.W."/>
            <person name="Schatz M.C."/>
            <person name="Schlenke T."/>
            <person name="Schwartz R."/>
            <person name="Segarra C."/>
            <person name="Singh R.S."/>
            <person name="Sirot L."/>
            <person name="Sirota M."/>
            <person name="Sisneros N.B."/>
            <person name="Smith C.D."/>
            <person name="Smith T.F."/>
            <person name="Spieth J."/>
            <person name="Stage D.E."/>
            <person name="Stark A."/>
            <person name="Stephan W."/>
            <person name="Strausberg R.L."/>
            <person name="Strempel S."/>
            <person name="Sturgill D."/>
            <person name="Sutton G."/>
            <person name="Sutton G.G."/>
            <person name="Tao W."/>
            <person name="Teichmann S."/>
            <person name="Tobari Y.N."/>
            <person name="Tomimura Y."/>
            <person name="Tsolas J.M."/>
            <person name="Valente V.L."/>
            <person name="Venter E."/>
            <person name="Venter J.C."/>
            <person name="Vicario S."/>
            <person name="Vieira F.G."/>
            <person name="Vilella A.J."/>
            <person name="Villasante A."/>
            <person name="Walenz B."/>
            <person name="Wang J."/>
            <person name="Wasserman M."/>
            <person name="Watts T."/>
            <person name="Wilson D."/>
            <person name="Wilson R.K."/>
            <person name="Wing R.A."/>
            <person name="Wolfner M.F."/>
            <person name="Wong A."/>
            <person name="Wong G.K."/>
            <person name="Wu C.I."/>
            <person name="Wu G."/>
            <person name="Yamamoto D."/>
            <person name="Yang H.P."/>
            <person name="Yang S.P."/>
            <person name="Yorke J.A."/>
            <person name="Yoshida K."/>
            <person name="Zdobnov E."/>
            <person name="Zhang P."/>
            <person name="Zhang Y."/>
            <person name="Zimin A.V."/>
            <person name="Baldwin J."/>
            <person name="Abdouelleil A."/>
            <person name="Abdulkadir J."/>
            <person name="Abebe A."/>
            <person name="Abera B."/>
            <person name="Abreu J."/>
            <person name="Acer S.C."/>
            <person name="Aftuck L."/>
            <person name="Alexander A."/>
            <person name="An P."/>
            <person name="Anderson E."/>
            <person name="Anderson S."/>
            <person name="Arachi H."/>
            <person name="Azer M."/>
            <person name="Bachantsang P."/>
            <person name="Barry A."/>
            <person name="Bayul T."/>
            <person name="Berlin A."/>
            <person name="Bessette D."/>
            <person name="Bloom T."/>
            <person name="Blye J."/>
            <person name="Boguslavskiy L."/>
            <person name="Bonnet C."/>
            <person name="Boukhgalter B."/>
            <person name="Bourzgui I."/>
            <person name="Brown A."/>
            <person name="Cahill P."/>
            <person name="Channer S."/>
            <person name="Cheshatsang Y."/>
            <person name="Chuda L."/>
            <person name="Citroen M."/>
            <person name="Collymore A."/>
            <person name="Cooke P."/>
            <person name="Costello M."/>
            <person name="D'Aco K."/>
            <person name="Daza R."/>
            <person name="De Haan G."/>
            <person name="DeGray S."/>
            <person name="DeMaso C."/>
            <person name="Dhargay N."/>
            <person name="Dooley K."/>
            <person name="Dooley E."/>
            <person name="Doricent M."/>
            <person name="Dorje P."/>
            <person name="Dorjee K."/>
            <person name="Dupes A."/>
            <person name="Elong R."/>
            <person name="Falk J."/>
            <person name="Farina A."/>
            <person name="Faro S."/>
            <person name="Ferguson D."/>
            <person name="Fisher S."/>
            <person name="Foley C.D."/>
            <person name="Franke A."/>
            <person name="Friedrich D."/>
            <person name="Gadbois L."/>
            <person name="Gearin G."/>
            <person name="Gearin C.R."/>
            <person name="Giannoukos G."/>
            <person name="Goode T."/>
            <person name="Graham J."/>
            <person name="Grandbois E."/>
            <person name="Grewal S."/>
            <person name="Gyaltsen K."/>
            <person name="Hafez N."/>
            <person name="Hagos B."/>
            <person name="Hall J."/>
            <person name="Henson C."/>
            <person name="Hollinger A."/>
            <person name="Honan T."/>
            <person name="Huard M.D."/>
            <person name="Hughes L."/>
            <person name="Hurhula B."/>
            <person name="Husby M.E."/>
            <person name="Kamat A."/>
            <person name="Kanga B."/>
            <person name="Kashin S."/>
            <person name="Khazanovich D."/>
            <person name="Kisner P."/>
            <person name="Lance K."/>
            <person name="Lara M."/>
            <person name="Lee W."/>
            <person name="Lennon N."/>
            <person name="Letendre F."/>
            <person name="LeVine R."/>
            <person name="Lipovsky A."/>
            <person name="Liu X."/>
            <person name="Liu J."/>
            <person name="Liu S."/>
            <person name="Lokyitsang T."/>
            <person name="Lokyitsang Y."/>
            <person name="Lubonja R."/>
            <person name="Lui A."/>
            <person name="MacDonald P."/>
            <person name="Magnisalis V."/>
            <person name="Maru K."/>
            <person name="Matthews C."/>
            <person name="McCusker W."/>
            <person name="McDonough S."/>
            <person name="Mehta T."/>
            <person name="Meldrim J."/>
            <person name="Meneus L."/>
            <person name="Mihai O."/>
            <person name="Mihalev A."/>
            <person name="Mihova T."/>
            <person name="Mittelman R."/>
            <person name="Mlenga V."/>
            <person name="Montmayeur A."/>
            <person name="Mulrain L."/>
            <person name="Navidi A."/>
            <person name="Naylor J."/>
            <person name="Negash T."/>
            <person name="Nguyen T."/>
            <person name="Nguyen N."/>
            <person name="Nicol R."/>
            <person name="Norbu C."/>
            <person name="Norbu N."/>
            <person name="Novod N."/>
            <person name="O'Neill B."/>
            <person name="Osman S."/>
            <person name="Markiewicz E."/>
            <person name="Oyono O.L."/>
            <person name="Patti C."/>
            <person name="Phunkhang P."/>
            <person name="Pierre F."/>
            <person name="Priest M."/>
            <person name="Raghuraman S."/>
            <person name="Rege F."/>
            <person name="Reyes R."/>
            <person name="Rise C."/>
            <person name="Rogov P."/>
            <person name="Ross K."/>
            <person name="Ryan E."/>
            <person name="Settipalli S."/>
            <person name="Shea T."/>
            <person name="Sherpa N."/>
            <person name="Shi L."/>
            <person name="Shih D."/>
            <person name="Sparrow T."/>
            <person name="Spaulding J."/>
            <person name="Stalker J."/>
            <person name="Stange-Thomann N."/>
            <person name="Stavropoulos S."/>
            <person name="Stone C."/>
            <person name="Strader C."/>
            <person name="Tesfaye S."/>
            <person name="Thomson T."/>
            <person name="Thoulutsang Y."/>
            <person name="Thoulutsang D."/>
            <person name="Topham K."/>
            <person name="Topping I."/>
            <person name="Tsamla T."/>
            <person name="Vassiliev H."/>
            <person name="Vo A."/>
            <person name="Wangchuk T."/>
            <person name="Wangdi T."/>
            <person name="Weiand M."/>
            <person name="Wilkinson J."/>
            <person name="Wilson A."/>
            <person name="Yadav S."/>
            <person name="Young G."/>
            <person name="Yu Q."/>
            <person name="Zembek L."/>
            <person name="Zhong D."/>
            <person name="Zimmer A."/>
            <person name="Zwirko Z."/>
            <person name="Jaffe D.B."/>
            <person name="Alvarez P."/>
            <person name="Brockman W."/>
            <person name="Butler J."/>
            <person name="Chin C."/>
            <person name="Gnerre S."/>
            <person name="Grabherr M."/>
            <person name="Kleber M."/>
            <person name="Mauceli E."/>
            <person name="MacCallum I."/>
        </authorList>
    </citation>
    <scope>NUCLEOTIDE SEQUENCE [LARGE SCALE GENOMIC DNA]</scope>
    <source>
        <strain evidence="10">Tucson 14030-0811.24</strain>
    </source>
</reference>
<dbReference type="GO" id="GO:0022857">
    <property type="term" value="F:transmembrane transporter activity"/>
    <property type="evidence" value="ECO:0007669"/>
    <property type="project" value="InterPro"/>
</dbReference>
<evidence type="ECO:0000256" key="3">
    <source>
        <dbReference type="ARBA" id="ARBA00022989"/>
    </source>
</evidence>
<dbReference type="InterPro" id="IPR031750">
    <property type="entry name" value="DUF4734"/>
</dbReference>
<dbReference type="Proteomes" id="UP000007798">
    <property type="component" value="Unassembled WGS sequence"/>
</dbReference>
<dbReference type="AlphaFoldDB" id="B4NIN4"/>
<feature type="transmembrane region" description="Helical" evidence="6">
    <location>
        <begin position="117"/>
        <end position="136"/>
    </location>
</feature>
<keyword evidence="10" id="KW-1185">Reference proteome</keyword>
<accession>B4NIN4</accession>
<feature type="domain" description="BACK" evidence="8">
    <location>
        <begin position="453"/>
        <end position="555"/>
    </location>
</feature>
<dbReference type="Gene3D" id="1.25.40.420">
    <property type="match status" value="1"/>
</dbReference>
<dbReference type="SUPFAM" id="SSF54695">
    <property type="entry name" value="POZ domain"/>
    <property type="match status" value="1"/>
</dbReference>